<dbReference type="Proteomes" id="UP000195437">
    <property type="component" value="Chromosome"/>
</dbReference>
<proteinExistence type="predicted"/>
<evidence type="ECO:0000313" key="2">
    <source>
        <dbReference type="Proteomes" id="UP000195437"/>
    </source>
</evidence>
<gene>
    <name evidence="1" type="ORF">CBW65_22775</name>
</gene>
<dbReference type="KEGG" id="tum:CBW65_22775"/>
<evidence type="ECO:0000313" key="1">
    <source>
        <dbReference type="EMBL" id="ARU63512.1"/>
    </source>
</evidence>
<dbReference type="AlphaFoldDB" id="A0A1Y0IS95"/>
<organism evidence="1 2">
    <name type="scientific">Tumebacillus avium</name>
    <dbReference type="NCBI Taxonomy" id="1903704"/>
    <lineage>
        <taxon>Bacteria</taxon>
        <taxon>Bacillati</taxon>
        <taxon>Bacillota</taxon>
        <taxon>Bacilli</taxon>
        <taxon>Bacillales</taxon>
        <taxon>Alicyclobacillaceae</taxon>
        <taxon>Tumebacillus</taxon>
    </lineage>
</organism>
<accession>A0A1Y0IS95</accession>
<sequence>MRQQHPKLDEAAIQQLFRMQPDNNLTHSQMVRRDLFPRWEVIRPADFNPVDAETRRIQELLAHTEKHDKHLH</sequence>
<dbReference type="OrthoDB" id="2382166at2"/>
<keyword evidence="2" id="KW-1185">Reference proteome</keyword>
<reference evidence="2" key="1">
    <citation type="submission" date="2017-05" db="EMBL/GenBank/DDBJ databases">
        <authorList>
            <person name="Sung H."/>
        </authorList>
    </citation>
    <scope>NUCLEOTIDE SEQUENCE [LARGE SCALE GENOMIC DNA]</scope>
    <source>
        <strain evidence="2">AR23208</strain>
    </source>
</reference>
<name>A0A1Y0IS95_9BACL</name>
<protein>
    <submittedName>
        <fullName evidence="1">Uncharacterized protein</fullName>
    </submittedName>
</protein>
<dbReference type="EMBL" id="CP021434">
    <property type="protein sequence ID" value="ARU63512.1"/>
    <property type="molecule type" value="Genomic_DNA"/>
</dbReference>
<dbReference type="RefSeq" id="WP_087458848.1">
    <property type="nucleotide sequence ID" value="NZ_CP021434.1"/>
</dbReference>